<sequence>MLKPLHDNVILKKEKAEKETTTASGIILTDNAKNVPSYATVVAIGPDSKADIKENDKVVYKEYSGTNVKLDEEEYIIIEAEDILAVLA</sequence>
<proteinExistence type="inferred from homology"/>
<dbReference type="EMBL" id="WWTN01000045">
    <property type="protein sequence ID" value="MZH57836.1"/>
    <property type="molecule type" value="Genomic_DNA"/>
</dbReference>
<dbReference type="Pfam" id="PF00166">
    <property type="entry name" value="Cpn10"/>
    <property type="match status" value="1"/>
</dbReference>
<dbReference type="HAMAP" id="MF_00580">
    <property type="entry name" value="CH10"/>
    <property type="match status" value="1"/>
</dbReference>
<comment type="subunit">
    <text evidence="3">Heptamer of 7 subunits arranged in a ring. Interacts with the chaperonin GroEL.</text>
</comment>
<dbReference type="PANTHER" id="PTHR10772">
    <property type="entry name" value="10 KDA HEAT SHOCK PROTEIN"/>
    <property type="match status" value="1"/>
</dbReference>
<comment type="subcellular location">
    <subcellularLocation>
        <location evidence="3">Cytoplasm</location>
    </subcellularLocation>
</comment>
<evidence type="ECO:0000313" key="8">
    <source>
        <dbReference type="EMBL" id="QJA03018.1"/>
    </source>
</evidence>
<dbReference type="Proteomes" id="UP000503330">
    <property type="component" value="Chromosome"/>
</dbReference>
<evidence type="ECO:0000313" key="5">
    <source>
        <dbReference type="EMBL" id="KGJ53562.1"/>
    </source>
</evidence>
<evidence type="ECO:0000313" key="6">
    <source>
        <dbReference type="EMBL" id="MCR0234961.1"/>
    </source>
</evidence>
<evidence type="ECO:0000313" key="7">
    <source>
        <dbReference type="EMBL" id="MZH57836.1"/>
    </source>
</evidence>
<dbReference type="RefSeq" id="WP_002608672.1">
    <property type="nucleotide sequence ID" value="NZ_AP025565.1"/>
</dbReference>
<gene>
    <name evidence="3" type="primary">groES</name>
    <name evidence="3" type="synonym">groS</name>
    <name evidence="5" type="ORF">CIAN88_09110</name>
    <name evidence="8" type="ORF">G4D54_11450</name>
    <name evidence="7" type="ORF">GT664_19275</name>
    <name evidence="6" type="ORF">MKC95_19515</name>
</gene>
<reference evidence="7" key="2">
    <citation type="journal article" date="2019" name="Nat. Med.">
        <title>A library of human gut bacterial isolates paired with longitudinal multiomics data enables mechanistic microbiome research.</title>
        <authorList>
            <person name="Poyet M."/>
            <person name="Groussin M."/>
            <person name="Gibbons S.M."/>
            <person name="Avila-Pacheco J."/>
            <person name="Jiang X."/>
            <person name="Kearney S.M."/>
            <person name="Perrotta A.R."/>
            <person name="Berdy B."/>
            <person name="Zhao S."/>
            <person name="Lieberman T.D."/>
            <person name="Swanson P.K."/>
            <person name="Smith M."/>
            <person name="Roesemann S."/>
            <person name="Alexander J.E."/>
            <person name="Rich S.A."/>
            <person name="Livny J."/>
            <person name="Vlamakis H."/>
            <person name="Clish C."/>
            <person name="Bullock K."/>
            <person name="Deik A."/>
            <person name="Scott J."/>
            <person name="Pierce K.A."/>
            <person name="Xavier R.J."/>
            <person name="Alm E.J."/>
        </authorList>
    </citation>
    <scope>NUCLEOTIDE SEQUENCE</scope>
    <source>
        <strain evidence="7">BIOML-A12</strain>
    </source>
</reference>
<comment type="similarity">
    <text evidence="1 3 4">Belongs to the GroES chaperonin family.</text>
</comment>
<dbReference type="PANTHER" id="PTHR10772:SF63">
    <property type="entry name" value="20 KDA CHAPERONIN, CHLOROPLASTIC"/>
    <property type="match status" value="1"/>
</dbReference>
<keyword evidence="3" id="KW-0963">Cytoplasm</keyword>
<organism evidence="5 9">
    <name type="scientific">Clostridium innocuum</name>
    <dbReference type="NCBI Taxonomy" id="1522"/>
    <lineage>
        <taxon>Bacteria</taxon>
        <taxon>Bacillati</taxon>
        <taxon>Bacillota</taxon>
        <taxon>Clostridia</taxon>
        <taxon>Eubacteriales</taxon>
        <taxon>Clostridiaceae</taxon>
        <taxon>Clostridium</taxon>
    </lineage>
</organism>
<evidence type="ECO:0000256" key="1">
    <source>
        <dbReference type="ARBA" id="ARBA00006975"/>
    </source>
</evidence>
<dbReference type="InterPro" id="IPR011032">
    <property type="entry name" value="GroES-like_sf"/>
</dbReference>
<protein>
    <recommendedName>
        <fullName evidence="3">Co-chaperonin GroES</fullName>
    </recommendedName>
    <alternativeName>
        <fullName evidence="3">10 kDa chaperonin</fullName>
    </alternativeName>
    <alternativeName>
        <fullName evidence="3">Chaperonin-10</fullName>
        <shortName evidence="3">Cpn10</shortName>
    </alternativeName>
</protein>
<reference evidence="8 10" key="3">
    <citation type="submission" date="2020-02" db="EMBL/GenBank/DDBJ databases">
        <authorList>
            <person name="Kociolek L.K."/>
            <person name="Ozer E.A."/>
        </authorList>
    </citation>
    <scope>NUCLEOTIDE SEQUENCE [LARGE SCALE GENOMIC DNA]</scope>
    <source>
        <strain evidence="8 10">ATCC 14501</strain>
    </source>
</reference>
<name>A0A099I8K0_CLOIN</name>
<dbReference type="GeneID" id="61926161"/>
<dbReference type="GO" id="GO:0044183">
    <property type="term" value="F:protein folding chaperone"/>
    <property type="evidence" value="ECO:0007669"/>
    <property type="project" value="InterPro"/>
</dbReference>
<evidence type="ECO:0000313" key="9">
    <source>
        <dbReference type="Proteomes" id="UP000030008"/>
    </source>
</evidence>
<accession>A0A099I8K0</accession>
<evidence type="ECO:0000256" key="4">
    <source>
        <dbReference type="RuleBase" id="RU000535"/>
    </source>
</evidence>
<dbReference type="Proteomes" id="UP001203972">
    <property type="component" value="Unassembled WGS sequence"/>
</dbReference>
<dbReference type="InterPro" id="IPR020818">
    <property type="entry name" value="Chaperonin_GroES"/>
</dbReference>
<dbReference type="InterPro" id="IPR037124">
    <property type="entry name" value="Chaperonin_GroES_sf"/>
</dbReference>
<evidence type="ECO:0000256" key="2">
    <source>
        <dbReference type="ARBA" id="ARBA00023186"/>
    </source>
</evidence>
<dbReference type="GO" id="GO:0046872">
    <property type="term" value="F:metal ion binding"/>
    <property type="evidence" value="ECO:0007669"/>
    <property type="project" value="TreeGrafter"/>
</dbReference>
<dbReference type="PRINTS" id="PR00297">
    <property type="entry name" value="CHAPERONIN10"/>
</dbReference>
<dbReference type="Proteomes" id="UP000030008">
    <property type="component" value="Unassembled WGS sequence"/>
</dbReference>
<dbReference type="FunFam" id="2.30.33.40:FF:000001">
    <property type="entry name" value="10 kDa chaperonin"/>
    <property type="match status" value="1"/>
</dbReference>
<dbReference type="GO" id="GO:0051082">
    <property type="term" value="F:unfolded protein binding"/>
    <property type="evidence" value="ECO:0007669"/>
    <property type="project" value="TreeGrafter"/>
</dbReference>
<dbReference type="CDD" id="cd00320">
    <property type="entry name" value="cpn10"/>
    <property type="match status" value="1"/>
</dbReference>
<evidence type="ECO:0000256" key="3">
    <source>
        <dbReference type="HAMAP-Rule" id="MF_00580"/>
    </source>
</evidence>
<dbReference type="GO" id="GO:0051087">
    <property type="term" value="F:protein-folding chaperone binding"/>
    <property type="evidence" value="ECO:0007669"/>
    <property type="project" value="TreeGrafter"/>
</dbReference>
<comment type="function">
    <text evidence="3 4">Together with the chaperonin GroEL, plays an essential role in assisting protein folding. The GroEL-GroES system forms a nano-cage that allows encapsulation of the non-native substrate proteins and provides a physical environment optimized to promote and accelerate protein folding. GroES binds to the apical surface of the GroEL ring, thereby capping the opening of the GroEL channel.</text>
</comment>
<reference evidence="5 9" key="1">
    <citation type="submission" date="2014-08" db="EMBL/GenBank/DDBJ databases">
        <title>Clostridium innocuum, an unnegligible vancomycin-resistant pathogen causing extra-intestinal infections.</title>
        <authorList>
            <person name="Feng Y."/>
            <person name="Chiu C.-H."/>
        </authorList>
    </citation>
    <scope>NUCLEOTIDE SEQUENCE [LARGE SCALE GENOMIC DNA]</scope>
    <source>
        <strain evidence="5 9">AN88</strain>
    </source>
</reference>
<dbReference type="EMBL" id="JQIF01000039">
    <property type="protein sequence ID" value="KGJ53562.1"/>
    <property type="molecule type" value="Genomic_DNA"/>
</dbReference>
<dbReference type="Gene3D" id="2.30.33.40">
    <property type="entry name" value="GroES chaperonin"/>
    <property type="match status" value="1"/>
</dbReference>
<dbReference type="SUPFAM" id="SSF50129">
    <property type="entry name" value="GroES-like"/>
    <property type="match status" value="1"/>
</dbReference>
<dbReference type="Proteomes" id="UP000604383">
    <property type="component" value="Unassembled WGS sequence"/>
</dbReference>
<dbReference type="EMBL" id="CP048838">
    <property type="protein sequence ID" value="QJA03018.1"/>
    <property type="molecule type" value="Genomic_DNA"/>
</dbReference>
<dbReference type="GO" id="GO:0005737">
    <property type="term" value="C:cytoplasm"/>
    <property type="evidence" value="ECO:0007669"/>
    <property type="project" value="UniProtKB-SubCell"/>
</dbReference>
<keyword evidence="2 3" id="KW-0143">Chaperone</keyword>
<dbReference type="SMART" id="SM00883">
    <property type="entry name" value="Cpn10"/>
    <property type="match status" value="1"/>
</dbReference>
<dbReference type="GO" id="GO:0005524">
    <property type="term" value="F:ATP binding"/>
    <property type="evidence" value="ECO:0007669"/>
    <property type="project" value="InterPro"/>
</dbReference>
<reference evidence="6" key="4">
    <citation type="journal article" date="2022" name="Clin. Infect. Dis.">
        <title>Association between Clostridium innocuum and antibiotic-associated diarrhea in adults and children: A cross-sectional study and comparative genomics analysis.</title>
        <authorList>
            <person name="Cherny K.E."/>
            <person name="Muscat E.B."/>
            <person name="Balaji A."/>
            <person name="Mukherjee J."/>
            <person name="Ozer E.A."/>
            <person name="Angarone M.P."/>
            <person name="Hauser A.R."/>
            <person name="Sichel J.S."/>
            <person name="Amponsah E."/>
            <person name="Kociolek L.K."/>
        </authorList>
    </citation>
    <scope>NUCLEOTIDE SEQUENCE</scope>
    <source>
        <strain evidence="6">NU1-AC-029v</strain>
    </source>
</reference>
<dbReference type="AlphaFoldDB" id="A0A099I8K0"/>
<dbReference type="EMBL" id="JAKTMA010000045">
    <property type="protein sequence ID" value="MCR0234961.1"/>
    <property type="molecule type" value="Genomic_DNA"/>
</dbReference>
<evidence type="ECO:0000313" key="10">
    <source>
        <dbReference type="Proteomes" id="UP000503330"/>
    </source>
</evidence>